<keyword evidence="2" id="KW-0521">NADP</keyword>
<dbReference type="Pfam" id="PF00106">
    <property type="entry name" value="adh_short"/>
    <property type="match status" value="1"/>
</dbReference>
<proteinExistence type="inferred from homology"/>
<dbReference type="AlphaFoldDB" id="A0A8H5PN71"/>
<keyword evidence="7" id="KW-1185">Reference proteome</keyword>
<dbReference type="EMBL" id="JAAOAR010000128">
    <property type="protein sequence ID" value="KAF5599970.1"/>
    <property type="molecule type" value="Genomic_DNA"/>
</dbReference>
<dbReference type="Gene3D" id="3.40.50.720">
    <property type="entry name" value="NAD(P)-binding Rossmann-like Domain"/>
    <property type="match status" value="1"/>
</dbReference>
<evidence type="ECO:0000256" key="5">
    <source>
        <dbReference type="SAM" id="MobiDB-lite"/>
    </source>
</evidence>
<feature type="region of interest" description="Disordered" evidence="5">
    <location>
        <begin position="1"/>
        <end position="35"/>
    </location>
</feature>
<evidence type="ECO:0000256" key="3">
    <source>
        <dbReference type="ARBA" id="ARBA00023002"/>
    </source>
</evidence>
<gene>
    <name evidence="6" type="ORF">FPANT_2873</name>
</gene>
<reference evidence="6 7" key="1">
    <citation type="submission" date="2020-05" db="EMBL/GenBank/DDBJ databases">
        <title>Identification and distribution of gene clusters putatively required for synthesis of sphingolipid metabolism inhibitors in phylogenetically diverse species of the filamentous fungus Fusarium.</title>
        <authorList>
            <person name="Kim H.-S."/>
            <person name="Busman M."/>
            <person name="Brown D.W."/>
            <person name="Divon H."/>
            <person name="Uhlig S."/>
            <person name="Proctor R.H."/>
        </authorList>
    </citation>
    <scope>NUCLEOTIDE SEQUENCE [LARGE SCALE GENOMIC DNA]</scope>
    <source>
        <strain evidence="6 7">NRRL 25211</strain>
    </source>
</reference>
<evidence type="ECO:0000256" key="1">
    <source>
        <dbReference type="ARBA" id="ARBA00006484"/>
    </source>
</evidence>
<dbReference type="PRINTS" id="PR00081">
    <property type="entry name" value="GDHRDH"/>
</dbReference>
<dbReference type="GO" id="GO:0016491">
    <property type="term" value="F:oxidoreductase activity"/>
    <property type="evidence" value="ECO:0007669"/>
    <property type="project" value="UniProtKB-KW"/>
</dbReference>
<dbReference type="Proteomes" id="UP000544095">
    <property type="component" value="Unassembled WGS sequence"/>
</dbReference>
<name>A0A8H5PN71_9HYPO</name>
<keyword evidence="3" id="KW-0560">Oxidoreductase</keyword>
<keyword evidence="4" id="KW-0175">Coiled coil</keyword>
<feature type="coiled-coil region" evidence="4">
    <location>
        <begin position="436"/>
        <end position="463"/>
    </location>
</feature>
<sequence>MTFDQGRTAANGADYPSHPDDFRQSSTYGVGQPDYDPKAQQRANYALALQMSCRDVVQTIKASDLLMSNEWAKPLTHAPNAISIMALCLKTAAVREAANIKVRDKEITDETGKIIGLLPSEYFRTNLQHCADIGRLAFLDAQKRMNNLQSVARSMIAPEGTIAYIIDLLSDLEDAEDNLPGAMKRLETNAENFKADAEAITKKFEYWERVIMHLLKNSQDAGSMTEEKRSQNTVDAVMADAERQTREREEEDAKRAIQEQQKLLQMARREVEEAQRRLNVLLDRPPIEEPPAWSDMMHAREFVPDRPAPSRGQKGVIVKGLEYVFGSRDSEVAAENRHRKEHAESIANERQAYIAKAAEKREMQRRVAQAQLDEARGNETKLWEELNKQKEKLSISHHSLTKAKHDLAKTHAELQRLCSEKIELVCLLVPPNAHANKKQEQIMKILEESMRRLTELKKEVEEMALFFSRVQTVITTTVNENLQSFLNPIQRALDKGDSVDKIRERSKQNLLRNAFELQGRFSATADVASMYVLVSNKYIRPGINKMEALAAMNDGDFERGKEEFRDWCDSAAEDIVRITDGEQYKMAENLTRNVEVLSQRAITGALFGVFLPPEASDCYLISADFAEYWRAWVLKQSGCDCTRHEDLRPRRCTSDWQCQPTRPSVACSICDQSLQTSSPLTTLHFVYLYILLLYCIVGSAGSKCVKFNPDTDIPSLKDKVILVTGGNSGLGKESVLQFAKHDPKEIWLGARSEAKAKEAISDIKAQVPNAPIKFVKIDLASFKSICEAAKVFTQESDRLDILLLNGGIMSVPPGTTDDGYEIQFGTNHMGHALLTKLLLPTLLRTADKGNDVRVTVLASSAHQYAPPEGIKFDTLKSQALQMGTITRYGQSKLANALFAKELARRYPQLTTASLQPGLVTTNLANTMSDNSWIMRLAWKVTAFFIGVDVPTGTLNQLWASTSKNVVSGTYYEPIGRTGLGKRHTNDSALAAKLWDWTEKELEGDKL</sequence>
<dbReference type="InterPro" id="IPR002347">
    <property type="entry name" value="SDR_fam"/>
</dbReference>
<accession>A0A8H5PN71</accession>
<evidence type="ECO:0000256" key="4">
    <source>
        <dbReference type="SAM" id="Coils"/>
    </source>
</evidence>
<evidence type="ECO:0000313" key="6">
    <source>
        <dbReference type="EMBL" id="KAF5599970.1"/>
    </source>
</evidence>
<evidence type="ECO:0000313" key="7">
    <source>
        <dbReference type="Proteomes" id="UP000544095"/>
    </source>
</evidence>
<protein>
    <recommendedName>
        <fullName evidence="8">Oxidoreductase</fullName>
    </recommendedName>
</protein>
<comment type="similarity">
    <text evidence="1">Belongs to the short-chain dehydrogenases/reductases (SDR) family.</text>
</comment>
<dbReference type="InterPro" id="IPR036291">
    <property type="entry name" value="NAD(P)-bd_dom_sf"/>
</dbReference>
<dbReference type="SUPFAM" id="SSF51735">
    <property type="entry name" value="NAD(P)-binding Rossmann-fold domains"/>
    <property type="match status" value="1"/>
</dbReference>
<comment type="caution">
    <text evidence="6">The sequence shown here is derived from an EMBL/GenBank/DDBJ whole genome shotgun (WGS) entry which is preliminary data.</text>
</comment>
<evidence type="ECO:0008006" key="8">
    <source>
        <dbReference type="Google" id="ProtNLM"/>
    </source>
</evidence>
<feature type="coiled-coil region" evidence="4">
    <location>
        <begin position="239"/>
        <end position="284"/>
    </location>
</feature>
<dbReference type="PANTHER" id="PTHR24320">
    <property type="entry name" value="RETINOL DEHYDROGENASE"/>
    <property type="match status" value="1"/>
</dbReference>
<dbReference type="PANTHER" id="PTHR24320:SF282">
    <property type="entry name" value="WW DOMAIN-CONTAINING OXIDOREDUCTASE"/>
    <property type="match status" value="1"/>
</dbReference>
<evidence type="ECO:0000256" key="2">
    <source>
        <dbReference type="ARBA" id="ARBA00022857"/>
    </source>
</evidence>
<organism evidence="6 7">
    <name type="scientific">Fusarium pseudoanthophilum</name>
    <dbReference type="NCBI Taxonomy" id="48495"/>
    <lineage>
        <taxon>Eukaryota</taxon>
        <taxon>Fungi</taxon>
        <taxon>Dikarya</taxon>
        <taxon>Ascomycota</taxon>
        <taxon>Pezizomycotina</taxon>
        <taxon>Sordariomycetes</taxon>
        <taxon>Hypocreomycetidae</taxon>
        <taxon>Hypocreales</taxon>
        <taxon>Nectriaceae</taxon>
        <taxon>Fusarium</taxon>
        <taxon>Fusarium fujikuroi species complex</taxon>
    </lineage>
</organism>